<sequence>MTNPTNLHPSVRQFKVFVKNHPGLVTEVKDGKRTLQDIYEEWSILGEEHEQWQPFLYTEEVQQEQVVESQQEEQETAETNQSTNDTSEEASSVGTGEFIGQLMGLVKKMNVQDLQSHLTQFSSVLGNVQNLMQTFQKPQEPTRRSESDSPFSFRRD</sequence>
<feature type="region of interest" description="Disordered" evidence="1">
    <location>
        <begin position="63"/>
        <end position="95"/>
    </location>
</feature>
<dbReference type="Pfam" id="PF14071">
    <property type="entry name" value="YlbD_coat"/>
    <property type="match status" value="1"/>
</dbReference>
<feature type="region of interest" description="Disordered" evidence="1">
    <location>
        <begin position="133"/>
        <end position="156"/>
    </location>
</feature>
<keyword evidence="3" id="KW-1185">Reference proteome</keyword>
<reference evidence="2 3" key="1">
    <citation type="submission" date="2023-03" db="EMBL/GenBank/DDBJ databases">
        <title>Bacillus Genome Sequencing.</title>
        <authorList>
            <person name="Dunlap C."/>
        </authorList>
    </citation>
    <scope>NUCLEOTIDE SEQUENCE [LARGE SCALE GENOMIC DNA]</scope>
    <source>
        <strain evidence="2 3">B-4107</strain>
    </source>
</reference>
<feature type="compositionally biased region" description="Basic and acidic residues" evidence="1">
    <location>
        <begin position="140"/>
        <end position="156"/>
    </location>
</feature>
<evidence type="ECO:0000313" key="2">
    <source>
        <dbReference type="EMBL" id="MED4127411.1"/>
    </source>
</evidence>
<organism evidence="2 3">
    <name type="scientific">Shouchella miscanthi</name>
    <dbReference type="NCBI Taxonomy" id="2598861"/>
    <lineage>
        <taxon>Bacteria</taxon>
        <taxon>Bacillati</taxon>
        <taxon>Bacillota</taxon>
        <taxon>Bacilli</taxon>
        <taxon>Bacillales</taxon>
        <taxon>Bacillaceae</taxon>
        <taxon>Shouchella</taxon>
    </lineage>
</organism>
<gene>
    <name evidence="2" type="ORF">P5F74_04585</name>
</gene>
<evidence type="ECO:0000313" key="3">
    <source>
        <dbReference type="Proteomes" id="UP001341820"/>
    </source>
</evidence>
<dbReference type="EMBL" id="JAROAS010000006">
    <property type="protein sequence ID" value="MED4127411.1"/>
    <property type="molecule type" value="Genomic_DNA"/>
</dbReference>
<proteinExistence type="predicted"/>
<comment type="caution">
    <text evidence="2">The sequence shown here is derived from an EMBL/GenBank/DDBJ whole genome shotgun (WGS) entry which is preliminary data.</text>
</comment>
<dbReference type="InterPro" id="IPR025953">
    <property type="entry name" value="YlbD_coat"/>
</dbReference>
<dbReference type="Proteomes" id="UP001341820">
    <property type="component" value="Unassembled WGS sequence"/>
</dbReference>
<accession>A0ABU6NHA1</accession>
<protein>
    <submittedName>
        <fullName evidence="2">YlbD family protein</fullName>
    </submittedName>
</protein>
<name>A0ABU6NHA1_9BACI</name>
<dbReference type="RefSeq" id="WP_035395189.1">
    <property type="nucleotide sequence ID" value="NZ_CP042163.1"/>
</dbReference>
<evidence type="ECO:0000256" key="1">
    <source>
        <dbReference type="SAM" id="MobiDB-lite"/>
    </source>
</evidence>